<feature type="compositionally biased region" description="Basic and acidic residues" evidence="1">
    <location>
        <begin position="159"/>
        <end position="181"/>
    </location>
</feature>
<evidence type="ECO:0000256" key="1">
    <source>
        <dbReference type="SAM" id="MobiDB-lite"/>
    </source>
</evidence>
<dbReference type="EMBL" id="ML211393">
    <property type="protein sequence ID" value="TFK83439.1"/>
    <property type="molecule type" value="Genomic_DNA"/>
</dbReference>
<evidence type="ECO:0000313" key="2">
    <source>
        <dbReference type="EMBL" id="TFK83439.1"/>
    </source>
</evidence>
<dbReference type="AlphaFoldDB" id="A0A5C3P371"/>
<gene>
    <name evidence="2" type="ORF">K466DRAFT_262979</name>
</gene>
<accession>A0A5C3P371</accession>
<feature type="region of interest" description="Disordered" evidence="1">
    <location>
        <begin position="143"/>
        <end position="181"/>
    </location>
</feature>
<name>A0A5C3P371_9APHY</name>
<feature type="compositionally biased region" description="Polar residues" evidence="1">
    <location>
        <begin position="143"/>
        <end position="158"/>
    </location>
</feature>
<feature type="region of interest" description="Disordered" evidence="1">
    <location>
        <begin position="1"/>
        <end position="27"/>
    </location>
</feature>
<feature type="compositionally biased region" description="Low complexity" evidence="1">
    <location>
        <begin position="9"/>
        <end position="25"/>
    </location>
</feature>
<evidence type="ECO:0000313" key="3">
    <source>
        <dbReference type="Proteomes" id="UP000308197"/>
    </source>
</evidence>
<keyword evidence="3" id="KW-1185">Reference proteome</keyword>
<proteinExistence type="predicted"/>
<reference evidence="2 3" key="1">
    <citation type="journal article" date="2019" name="Nat. Ecol. Evol.">
        <title>Megaphylogeny resolves global patterns of mushroom evolution.</title>
        <authorList>
            <person name="Varga T."/>
            <person name="Krizsan K."/>
            <person name="Foldi C."/>
            <person name="Dima B."/>
            <person name="Sanchez-Garcia M."/>
            <person name="Sanchez-Ramirez S."/>
            <person name="Szollosi G.J."/>
            <person name="Szarkandi J.G."/>
            <person name="Papp V."/>
            <person name="Albert L."/>
            <person name="Andreopoulos W."/>
            <person name="Angelini C."/>
            <person name="Antonin V."/>
            <person name="Barry K.W."/>
            <person name="Bougher N.L."/>
            <person name="Buchanan P."/>
            <person name="Buyck B."/>
            <person name="Bense V."/>
            <person name="Catcheside P."/>
            <person name="Chovatia M."/>
            <person name="Cooper J."/>
            <person name="Damon W."/>
            <person name="Desjardin D."/>
            <person name="Finy P."/>
            <person name="Geml J."/>
            <person name="Haridas S."/>
            <person name="Hughes K."/>
            <person name="Justo A."/>
            <person name="Karasinski D."/>
            <person name="Kautmanova I."/>
            <person name="Kiss B."/>
            <person name="Kocsube S."/>
            <person name="Kotiranta H."/>
            <person name="LaButti K.M."/>
            <person name="Lechner B.E."/>
            <person name="Liimatainen K."/>
            <person name="Lipzen A."/>
            <person name="Lukacs Z."/>
            <person name="Mihaltcheva S."/>
            <person name="Morgado L.N."/>
            <person name="Niskanen T."/>
            <person name="Noordeloos M.E."/>
            <person name="Ohm R.A."/>
            <person name="Ortiz-Santana B."/>
            <person name="Ovrebo C."/>
            <person name="Racz N."/>
            <person name="Riley R."/>
            <person name="Savchenko A."/>
            <person name="Shiryaev A."/>
            <person name="Soop K."/>
            <person name="Spirin V."/>
            <person name="Szebenyi C."/>
            <person name="Tomsovsky M."/>
            <person name="Tulloss R.E."/>
            <person name="Uehling J."/>
            <person name="Grigoriev I.V."/>
            <person name="Vagvolgyi C."/>
            <person name="Papp T."/>
            <person name="Martin F.M."/>
            <person name="Miettinen O."/>
            <person name="Hibbett D.S."/>
            <person name="Nagy L.G."/>
        </authorList>
    </citation>
    <scope>NUCLEOTIDE SEQUENCE [LARGE SCALE GENOMIC DNA]</scope>
    <source>
        <strain evidence="2 3">HHB13444</strain>
    </source>
</reference>
<organism evidence="2 3">
    <name type="scientific">Polyporus arcularius HHB13444</name>
    <dbReference type="NCBI Taxonomy" id="1314778"/>
    <lineage>
        <taxon>Eukaryota</taxon>
        <taxon>Fungi</taxon>
        <taxon>Dikarya</taxon>
        <taxon>Basidiomycota</taxon>
        <taxon>Agaricomycotina</taxon>
        <taxon>Agaricomycetes</taxon>
        <taxon>Polyporales</taxon>
        <taxon>Polyporaceae</taxon>
        <taxon>Polyporus</taxon>
    </lineage>
</organism>
<sequence>MTYTHRSDAGTPTSTASTPAHEPTSGTLYFPPTFVQVQVQYSNGSYQTTPVALPGINISFGGNAPASEHAHALGLIPVHSARVHPGVDVVPLLIPARPTVLHIAKSVAKAQDVLSCDHGGSDAGDTDGHASAAMCEYCAQSKQLSTEESGQSATPHQGQESRQEHAGLGEERSERDCSPEA</sequence>
<protein>
    <submittedName>
        <fullName evidence="2">Uncharacterized protein</fullName>
    </submittedName>
</protein>
<dbReference type="InParanoid" id="A0A5C3P371"/>
<dbReference type="Proteomes" id="UP000308197">
    <property type="component" value="Unassembled WGS sequence"/>
</dbReference>